<dbReference type="EMBL" id="QKOE01000019">
    <property type="protein sequence ID" value="PZA14946.1"/>
    <property type="molecule type" value="Genomic_DNA"/>
</dbReference>
<organism evidence="2 3">
    <name type="scientific">Parazoarcus communis SWub3 = DSM 12120</name>
    <dbReference type="NCBI Taxonomy" id="1121029"/>
    <lineage>
        <taxon>Bacteria</taxon>
        <taxon>Pseudomonadati</taxon>
        <taxon>Pseudomonadota</taxon>
        <taxon>Betaproteobacteria</taxon>
        <taxon>Rhodocyclales</taxon>
        <taxon>Zoogloeaceae</taxon>
        <taxon>Parazoarcus</taxon>
    </lineage>
</organism>
<evidence type="ECO:0000313" key="2">
    <source>
        <dbReference type="EMBL" id="PZA14946.1"/>
    </source>
</evidence>
<keyword evidence="3" id="KW-1185">Reference proteome</keyword>
<evidence type="ECO:0000313" key="3">
    <source>
        <dbReference type="Proteomes" id="UP000248259"/>
    </source>
</evidence>
<evidence type="ECO:0000256" key="1">
    <source>
        <dbReference type="SAM" id="Phobius"/>
    </source>
</evidence>
<gene>
    <name evidence="2" type="ORF">DNK49_19065</name>
</gene>
<comment type="caution">
    <text evidence="2">The sequence shown here is derived from an EMBL/GenBank/DDBJ whole genome shotgun (WGS) entry which is preliminary data.</text>
</comment>
<dbReference type="AlphaFoldDB" id="A0A323UUP0"/>
<dbReference type="OrthoDB" id="9182206at2"/>
<proteinExistence type="predicted"/>
<reference evidence="2 3" key="1">
    <citation type="submission" date="2018-06" db="EMBL/GenBank/DDBJ databases">
        <title>Azoarcus communis strain SWub3 genome.</title>
        <authorList>
            <person name="Zorraquino Salvo V."/>
            <person name="Toubiana D."/>
            <person name="Blumwald E."/>
        </authorList>
    </citation>
    <scope>NUCLEOTIDE SEQUENCE [LARGE SCALE GENOMIC DNA]</scope>
    <source>
        <strain evidence="2 3">SWub3</strain>
    </source>
</reference>
<dbReference type="Proteomes" id="UP000248259">
    <property type="component" value="Unassembled WGS sequence"/>
</dbReference>
<dbReference type="RefSeq" id="WP_110528393.1">
    <property type="nucleotide sequence ID" value="NZ_QKOE01000019.1"/>
</dbReference>
<keyword evidence="1" id="KW-0812">Transmembrane</keyword>
<name>A0A323UUP0_9RHOO</name>
<feature type="transmembrane region" description="Helical" evidence="1">
    <location>
        <begin position="80"/>
        <end position="98"/>
    </location>
</feature>
<protein>
    <submittedName>
        <fullName evidence="2">Uncharacterized protein</fullName>
    </submittedName>
</protein>
<keyword evidence="1" id="KW-0472">Membrane</keyword>
<accession>A0A323UUP0</accession>
<sequence length="104" mass="11387">MPEHDINVVLARLSGLSEDVGELKTTLREIATAVTRLALVEERQSQTNEALGRAFKQLDKVEGRVAAIERDMPIQRKTSGWVLSGVWTAAGLAVLFIAKKVGFI</sequence>
<keyword evidence="1" id="KW-1133">Transmembrane helix</keyword>